<dbReference type="EMBL" id="UOFN01000085">
    <property type="protein sequence ID" value="VAW77980.1"/>
    <property type="molecule type" value="Genomic_DNA"/>
</dbReference>
<gene>
    <name evidence="2" type="ORF">MNBD_GAMMA15-796</name>
</gene>
<dbReference type="GO" id="GO:0003677">
    <property type="term" value="F:DNA binding"/>
    <property type="evidence" value="ECO:0007669"/>
    <property type="project" value="InterPro"/>
</dbReference>
<dbReference type="Gene3D" id="2.10.260.10">
    <property type="match status" value="1"/>
</dbReference>
<dbReference type="NCBIfam" id="TIGR01439">
    <property type="entry name" value="lp_hng_hel_AbrB"/>
    <property type="match status" value="1"/>
</dbReference>
<sequence>MQEVKLGEKGQITLPKQFRTHYGLSKGDQLKLIDLGNGIIEVILTSHSRALQTPKIKSKVSASTEDMKKAIGQAATNKYKEGSKR</sequence>
<feature type="domain" description="SpoVT-AbrB" evidence="1">
    <location>
        <begin position="1"/>
        <end position="47"/>
    </location>
</feature>
<dbReference type="SUPFAM" id="SSF89447">
    <property type="entry name" value="AbrB/MazE/MraZ-like"/>
    <property type="match status" value="1"/>
</dbReference>
<evidence type="ECO:0000259" key="1">
    <source>
        <dbReference type="PROSITE" id="PS51740"/>
    </source>
</evidence>
<dbReference type="PROSITE" id="PS51740">
    <property type="entry name" value="SPOVT_ABRB"/>
    <property type="match status" value="1"/>
</dbReference>
<dbReference type="SMART" id="SM00966">
    <property type="entry name" value="SpoVT_AbrB"/>
    <property type="match status" value="1"/>
</dbReference>
<dbReference type="Pfam" id="PF04014">
    <property type="entry name" value="MazE_antitoxin"/>
    <property type="match status" value="1"/>
</dbReference>
<dbReference type="InterPro" id="IPR037914">
    <property type="entry name" value="SpoVT-AbrB_sf"/>
</dbReference>
<evidence type="ECO:0000313" key="2">
    <source>
        <dbReference type="EMBL" id="VAW77980.1"/>
    </source>
</evidence>
<organism evidence="2">
    <name type="scientific">hydrothermal vent metagenome</name>
    <dbReference type="NCBI Taxonomy" id="652676"/>
    <lineage>
        <taxon>unclassified sequences</taxon>
        <taxon>metagenomes</taxon>
        <taxon>ecological metagenomes</taxon>
    </lineage>
</organism>
<dbReference type="AlphaFoldDB" id="A0A3B0YMU8"/>
<dbReference type="InterPro" id="IPR007159">
    <property type="entry name" value="SpoVT-AbrB_dom"/>
</dbReference>
<protein>
    <recommendedName>
        <fullName evidence="1">SpoVT-AbrB domain-containing protein</fullName>
    </recommendedName>
</protein>
<reference evidence="2" key="1">
    <citation type="submission" date="2018-06" db="EMBL/GenBank/DDBJ databases">
        <authorList>
            <person name="Zhirakovskaya E."/>
        </authorList>
    </citation>
    <scope>NUCLEOTIDE SEQUENCE</scope>
</reference>
<name>A0A3B0YMU8_9ZZZZ</name>
<proteinExistence type="predicted"/>
<accession>A0A3B0YMU8</accession>